<evidence type="ECO:0000313" key="3">
    <source>
        <dbReference type="Proteomes" id="UP001642260"/>
    </source>
</evidence>
<dbReference type="Gene3D" id="3.40.50.10140">
    <property type="entry name" value="Toll/interleukin-1 receptor homology (TIR) domain"/>
    <property type="match status" value="1"/>
</dbReference>
<sequence>MSFSSSSSTPEFDVFLSFSQDAKTFASELSLSFSENGITMKGDVLHKGASSSLGSERNEGIIRESKVAVVVVSQRYPTSTRCLDELQTIVRFYDERRLSVLPIFYGVDVTVVRRQTKEFAEAFEKFGEEYSSGKVQAWRISLIKLTNISGAPNSRDWIDDDWMVETVTSQVMRVLTDKRVKQRATISRTVSKAKQSINSLPTKNLGLVGLDRPMLALQEMLDLKSNEEVRFIGICGQGGVGKTTLARHAYEELRNSFHAHVFVDNAAKICQQVIKSTVSHRRSLLVVDSVDNIKQIKEMEDIVGLCCPGSRVILVTQDKKLVDEFGLEYVYEVQPLRYDEALQLFSQTAFNQQHPPASFESLSLHAVRIAGFLPLSLKIIGSSLQGKDGEIWRKQLQKLEGSQEKAVRQVMMKIFVKDVADAFIIPLKL</sequence>
<keyword evidence="3" id="KW-1185">Reference proteome</keyword>
<dbReference type="PANTHER" id="PTHR11017:SF238">
    <property type="entry name" value="DISEASE RESISTANCE PROTEIN (TIR-NBS CLASS)"/>
    <property type="match status" value="1"/>
</dbReference>
<dbReference type="Gene3D" id="3.40.50.300">
    <property type="entry name" value="P-loop containing nucleotide triphosphate hydrolases"/>
    <property type="match status" value="1"/>
</dbReference>
<dbReference type="AlphaFoldDB" id="A0ABC8KL97"/>
<dbReference type="InterPro" id="IPR000157">
    <property type="entry name" value="TIR_dom"/>
</dbReference>
<gene>
    <name evidence="2" type="ORF">ERUC_LOCUS25080</name>
</gene>
<dbReference type="SUPFAM" id="SSF52200">
    <property type="entry name" value="Toll/Interleukin receptor TIR domain"/>
    <property type="match status" value="1"/>
</dbReference>
<dbReference type="PANTHER" id="PTHR11017">
    <property type="entry name" value="LEUCINE-RICH REPEAT-CONTAINING PROTEIN"/>
    <property type="match status" value="1"/>
</dbReference>
<dbReference type="InterPro" id="IPR035897">
    <property type="entry name" value="Toll_tir_struct_dom_sf"/>
</dbReference>
<name>A0ABC8KL97_ERUVS</name>
<dbReference type="Proteomes" id="UP001642260">
    <property type="component" value="Unassembled WGS sequence"/>
</dbReference>
<dbReference type="EMBL" id="CAKOAT010264042">
    <property type="protein sequence ID" value="CAH8359324.1"/>
    <property type="molecule type" value="Genomic_DNA"/>
</dbReference>
<dbReference type="InterPro" id="IPR042197">
    <property type="entry name" value="Apaf_helical"/>
</dbReference>
<dbReference type="PRINTS" id="PR00364">
    <property type="entry name" value="DISEASERSIST"/>
</dbReference>
<evidence type="ECO:0000313" key="2">
    <source>
        <dbReference type="EMBL" id="CAH8359324.1"/>
    </source>
</evidence>
<feature type="domain" description="TIR" evidence="1">
    <location>
        <begin position="10"/>
        <end position="175"/>
    </location>
</feature>
<dbReference type="InterPro" id="IPR027417">
    <property type="entry name" value="P-loop_NTPase"/>
</dbReference>
<dbReference type="InterPro" id="IPR002182">
    <property type="entry name" value="NB-ARC"/>
</dbReference>
<dbReference type="Gene3D" id="1.10.8.430">
    <property type="entry name" value="Helical domain of apoptotic protease-activating factors"/>
    <property type="match status" value="1"/>
</dbReference>
<organism evidence="2 3">
    <name type="scientific">Eruca vesicaria subsp. sativa</name>
    <name type="common">Garden rocket</name>
    <name type="synonym">Eruca sativa</name>
    <dbReference type="NCBI Taxonomy" id="29727"/>
    <lineage>
        <taxon>Eukaryota</taxon>
        <taxon>Viridiplantae</taxon>
        <taxon>Streptophyta</taxon>
        <taxon>Embryophyta</taxon>
        <taxon>Tracheophyta</taxon>
        <taxon>Spermatophyta</taxon>
        <taxon>Magnoliopsida</taxon>
        <taxon>eudicotyledons</taxon>
        <taxon>Gunneridae</taxon>
        <taxon>Pentapetalae</taxon>
        <taxon>rosids</taxon>
        <taxon>malvids</taxon>
        <taxon>Brassicales</taxon>
        <taxon>Brassicaceae</taxon>
        <taxon>Brassiceae</taxon>
        <taxon>Eruca</taxon>
    </lineage>
</organism>
<dbReference type="Pfam" id="PF00931">
    <property type="entry name" value="NB-ARC"/>
    <property type="match status" value="1"/>
</dbReference>
<dbReference type="PROSITE" id="PS50104">
    <property type="entry name" value="TIR"/>
    <property type="match status" value="1"/>
</dbReference>
<dbReference type="SUPFAM" id="SSF52540">
    <property type="entry name" value="P-loop containing nucleoside triphosphate hydrolases"/>
    <property type="match status" value="1"/>
</dbReference>
<dbReference type="SMART" id="SM00255">
    <property type="entry name" value="TIR"/>
    <property type="match status" value="1"/>
</dbReference>
<accession>A0ABC8KL97</accession>
<reference evidence="2 3" key="1">
    <citation type="submission" date="2022-03" db="EMBL/GenBank/DDBJ databases">
        <authorList>
            <person name="Macdonald S."/>
            <person name="Ahmed S."/>
            <person name="Newling K."/>
        </authorList>
    </citation>
    <scope>NUCLEOTIDE SEQUENCE [LARGE SCALE GENOMIC DNA]</scope>
</reference>
<protein>
    <recommendedName>
        <fullName evidence="1">TIR domain-containing protein</fullName>
    </recommendedName>
</protein>
<proteinExistence type="predicted"/>
<dbReference type="InterPro" id="IPR044974">
    <property type="entry name" value="Disease_R_plants"/>
</dbReference>
<evidence type="ECO:0000259" key="1">
    <source>
        <dbReference type="PROSITE" id="PS50104"/>
    </source>
</evidence>
<comment type="caution">
    <text evidence="2">The sequence shown here is derived from an EMBL/GenBank/DDBJ whole genome shotgun (WGS) entry which is preliminary data.</text>
</comment>
<dbReference type="Pfam" id="PF01582">
    <property type="entry name" value="TIR"/>
    <property type="match status" value="1"/>
</dbReference>